<dbReference type="OrthoDB" id="2282763at2759"/>
<proteinExistence type="predicted"/>
<dbReference type="EMBL" id="LUGH01000028">
    <property type="protein sequence ID" value="OBZ90932.1"/>
    <property type="molecule type" value="Genomic_DNA"/>
</dbReference>
<keyword evidence="2" id="KW-1185">Reference proteome</keyword>
<dbReference type="Proteomes" id="UP000093000">
    <property type="component" value="Unassembled WGS sequence"/>
</dbReference>
<dbReference type="InParanoid" id="A0A1C7NP89"/>
<comment type="caution">
    <text evidence="1">The sequence shown here is derived from an EMBL/GenBank/DDBJ whole genome shotgun (WGS) entry which is preliminary data.</text>
</comment>
<organism evidence="1 2">
    <name type="scientific">Choanephora cucurbitarum</name>
    <dbReference type="NCBI Taxonomy" id="101091"/>
    <lineage>
        <taxon>Eukaryota</taxon>
        <taxon>Fungi</taxon>
        <taxon>Fungi incertae sedis</taxon>
        <taxon>Mucoromycota</taxon>
        <taxon>Mucoromycotina</taxon>
        <taxon>Mucoromycetes</taxon>
        <taxon>Mucorales</taxon>
        <taxon>Mucorineae</taxon>
        <taxon>Choanephoraceae</taxon>
        <taxon>Choanephoroideae</taxon>
        <taxon>Choanephora</taxon>
    </lineage>
</organism>
<evidence type="ECO:0000313" key="2">
    <source>
        <dbReference type="Proteomes" id="UP000093000"/>
    </source>
</evidence>
<dbReference type="AlphaFoldDB" id="A0A1C7NP89"/>
<gene>
    <name evidence="1" type="ORF">A0J61_01019</name>
</gene>
<protein>
    <submittedName>
        <fullName evidence="1">Uncharacterized protein</fullName>
    </submittedName>
</protein>
<accession>A0A1C7NP89</accession>
<evidence type="ECO:0000313" key="1">
    <source>
        <dbReference type="EMBL" id="OBZ90932.1"/>
    </source>
</evidence>
<sequence length="104" mass="11706">MLSISRCQVHHVPATWADCSLLPLNFSISDGPIGPEAWGSYPTLLMDSHFYDLLIVSADIFVLQVNFAGLRRPLEGSFCVHSKPHDTSLTLERQQAWEQLKLLQ</sequence>
<name>A0A1C7NP89_9FUNG</name>
<reference evidence="1 2" key="1">
    <citation type="submission" date="2016-03" db="EMBL/GenBank/DDBJ databases">
        <title>Choanephora cucurbitarum.</title>
        <authorList>
            <person name="Min B."/>
            <person name="Park H."/>
            <person name="Park J.-H."/>
            <person name="Shin H.-D."/>
            <person name="Choi I.-G."/>
        </authorList>
    </citation>
    <scope>NUCLEOTIDE SEQUENCE [LARGE SCALE GENOMIC DNA]</scope>
    <source>
        <strain evidence="1 2">KUS-F28377</strain>
    </source>
</reference>